<proteinExistence type="inferred from homology"/>
<keyword evidence="1" id="KW-0285">Flavoprotein</keyword>
<dbReference type="PIRSF" id="PIRSF000337">
    <property type="entry name" value="NTA_MOA"/>
    <property type="match status" value="1"/>
</dbReference>
<dbReference type="PANTHER" id="PTHR30011">
    <property type="entry name" value="ALKANESULFONATE MONOOXYGENASE-RELATED"/>
    <property type="match status" value="1"/>
</dbReference>
<dbReference type="SUPFAM" id="SSF51679">
    <property type="entry name" value="Bacterial luciferase-like"/>
    <property type="match status" value="1"/>
</dbReference>
<comment type="similarity">
    <text evidence="5">Belongs to the NtaA/SnaA/DszA monooxygenase family.</text>
</comment>
<dbReference type="GO" id="GO:0016705">
    <property type="term" value="F:oxidoreductase activity, acting on paired donors, with incorporation or reduction of molecular oxygen"/>
    <property type="evidence" value="ECO:0007669"/>
    <property type="project" value="InterPro"/>
</dbReference>
<evidence type="ECO:0000313" key="7">
    <source>
        <dbReference type="EMBL" id="RDW85992.1"/>
    </source>
</evidence>
<keyword evidence="8" id="KW-1185">Reference proteome</keyword>
<accession>A0A3D8SI89</accession>
<dbReference type="InterPro" id="IPR011251">
    <property type="entry name" value="Luciferase-like_dom"/>
</dbReference>
<dbReference type="InterPro" id="IPR051260">
    <property type="entry name" value="Diverse_substr_monoxygenases"/>
</dbReference>
<dbReference type="GO" id="GO:0004497">
    <property type="term" value="F:monooxygenase activity"/>
    <property type="evidence" value="ECO:0007669"/>
    <property type="project" value="UniProtKB-KW"/>
</dbReference>
<evidence type="ECO:0000256" key="5">
    <source>
        <dbReference type="ARBA" id="ARBA00033748"/>
    </source>
</evidence>
<evidence type="ECO:0000256" key="3">
    <source>
        <dbReference type="ARBA" id="ARBA00023002"/>
    </source>
</evidence>
<dbReference type="AlphaFoldDB" id="A0A3D8SI89"/>
<protein>
    <recommendedName>
        <fullName evidence="6">Luciferase-like domain-containing protein</fullName>
    </recommendedName>
</protein>
<dbReference type="InterPro" id="IPR016215">
    <property type="entry name" value="NTA_MOA"/>
</dbReference>
<evidence type="ECO:0000256" key="2">
    <source>
        <dbReference type="ARBA" id="ARBA00022643"/>
    </source>
</evidence>
<name>A0A3D8SI89_9HELO</name>
<keyword evidence="3" id="KW-0560">Oxidoreductase</keyword>
<dbReference type="NCBIfam" id="TIGR03860">
    <property type="entry name" value="FMN_nitrolo"/>
    <property type="match status" value="1"/>
</dbReference>
<dbReference type="Proteomes" id="UP000256328">
    <property type="component" value="Unassembled WGS sequence"/>
</dbReference>
<keyword evidence="2" id="KW-0288">FMN</keyword>
<reference evidence="7 8" key="1">
    <citation type="journal article" date="2018" name="IMA Fungus">
        <title>IMA Genome-F 9: Draft genome sequence of Annulohypoxylon stygium, Aspergillus mulundensis, Berkeleyomyces basicola (syn. Thielaviopsis basicola), Ceratocystis smalleyi, two Cercospora beticola strains, Coleophoma cylindrospora, Fusarium fracticaudum, Phialophora cf. hyalina, and Morchella septimelata.</title>
        <authorList>
            <person name="Wingfield B.D."/>
            <person name="Bills G.F."/>
            <person name="Dong Y."/>
            <person name="Huang W."/>
            <person name="Nel W.J."/>
            <person name="Swalarsk-Parry B.S."/>
            <person name="Vaghefi N."/>
            <person name="Wilken P.M."/>
            <person name="An Z."/>
            <person name="de Beer Z.W."/>
            <person name="De Vos L."/>
            <person name="Chen L."/>
            <person name="Duong T.A."/>
            <person name="Gao Y."/>
            <person name="Hammerbacher A."/>
            <person name="Kikkert J.R."/>
            <person name="Li Y."/>
            <person name="Li H."/>
            <person name="Li K."/>
            <person name="Li Q."/>
            <person name="Liu X."/>
            <person name="Ma X."/>
            <person name="Naidoo K."/>
            <person name="Pethybridge S.J."/>
            <person name="Sun J."/>
            <person name="Steenkamp E.T."/>
            <person name="van der Nest M.A."/>
            <person name="van Wyk S."/>
            <person name="Wingfield M.J."/>
            <person name="Xiong C."/>
            <person name="Yue Q."/>
            <person name="Zhang X."/>
        </authorList>
    </citation>
    <scope>NUCLEOTIDE SEQUENCE [LARGE SCALE GENOMIC DNA]</scope>
    <source>
        <strain evidence="7 8">BP5796</strain>
    </source>
</reference>
<gene>
    <name evidence="7" type="ORF">BP5796_04317</name>
</gene>
<evidence type="ECO:0000313" key="8">
    <source>
        <dbReference type="Proteomes" id="UP000256328"/>
    </source>
</evidence>
<organism evidence="7 8">
    <name type="scientific">Coleophoma crateriformis</name>
    <dbReference type="NCBI Taxonomy" id="565419"/>
    <lineage>
        <taxon>Eukaryota</taxon>
        <taxon>Fungi</taxon>
        <taxon>Dikarya</taxon>
        <taxon>Ascomycota</taxon>
        <taxon>Pezizomycotina</taxon>
        <taxon>Leotiomycetes</taxon>
        <taxon>Helotiales</taxon>
        <taxon>Dermateaceae</taxon>
        <taxon>Coleophoma</taxon>
    </lineage>
</organism>
<dbReference type="PANTHER" id="PTHR30011:SF16">
    <property type="entry name" value="C2H2 FINGER DOMAIN TRANSCRIPTION FACTOR (EUROFUNG)-RELATED"/>
    <property type="match status" value="1"/>
</dbReference>
<evidence type="ECO:0000256" key="1">
    <source>
        <dbReference type="ARBA" id="ARBA00022630"/>
    </source>
</evidence>
<dbReference type="InterPro" id="IPR036661">
    <property type="entry name" value="Luciferase-like_sf"/>
</dbReference>
<dbReference type="OrthoDB" id="5561043at2759"/>
<dbReference type="Gene3D" id="3.20.20.30">
    <property type="entry name" value="Luciferase-like domain"/>
    <property type="match status" value="1"/>
</dbReference>
<keyword evidence="4" id="KW-0503">Monooxygenase</keyword>
<evidence type="ECO:0000256" key="4">
    <source>
        <dbReference type="ARBA" id="ARBA00023033"/>
    </source>
</evidence>
<dbReference type="EMBL" id="PDLN01000005">
    <property type="protein sequence ID" value="RDW85992.1"/>
    <property type="molecule type" value="Genomic_DNA"/>
</dbReference>
<comment type="caution">
    <text evidence="7">The sequence shown here is derived from an EMBL/GenBank/DDBJ whole genome shotgun (WGS) entry which is preliminary data.</text>
</comment>
<feature type="domain" description="Luciferase-like" evidence="6">
    <location>
        <begin position="28"/>
        <end position="392"/>
    </location>
</feature>
<dbReference type="Pfam" id="PF00296">
    <property type="entry name" value="Bac_luciferase"/>
    <property type="match status" value="1"/>
</dbReference>
<evidence type="ECO:0000259" key="6">
    <source>
        <dbReference type="Pfam" id="PF00296"/>
    </source>
</evidence>
<sequence>MAPNKQIHMNFFDMACTGSHMGIGEWKNPKDNSRTKDTIEYYTNLAKLAEKGKLTSIFFADTYAVHDTYQGKADASFRGGHAAGQLDPVVMVSAMAAVTKSVSVGITGSTTYIPPYLLARTWGTLDHMSKGRVAWNIVTSYSNNAAKAMGQDKVTPHDKRYIEADEYMDMIYSFWEGSWEDGAQLWSPEKGAYDPKKIHKITFNGKYHKTSAHCQSHPSPQRTPVLFQAGSSGAGKKFAARHAEVIFCAGAKPSDLVDLVKEVRAMAVKEGRNATDINFFPSLAPIVGRTLEEAQAKYEIALEYADWEGGLACVSGFSGLDLSVFPLDEPFDFEKASTFSDNSVHTMIEAVKRFITPTMTPRQLGKEFAFCGFGSMPVGTPDMIADEIEEWINVADIDGFIVSYVSNPESYEDFVELLVPVLQERGIMWKDYAVPGGTFRENLRRAPGEKNLPQNHVASQFRYDVLKNKYADENGDVVIDRKKEAEEELVEVSKQVDELKLKA</sequence>